<accession>A0A812JXK2</accession>
<proteinExistence type="predicted"/>
<dbReference type="PROSITE" id="PS50020">
    <property type="entry name" value="WW_DOMAIN_2"/>
    <property type="match status" value="1"/>
</dbReference>
<comment type="caution">
    <text evidence="3">The sequence shown here is derived from an EMBL/GenBank/DDBJ whole genome shotgun (WGS) entry which is preliminary data.</text>
</comment>
<dbReference type="CDD" id="cd00201">
    <property type="entry name" value="WW"/>
    <property type="match status" value="1"/>
</dbReference>
<organism evidence="3 4">
    <name type="scientific">Symbiodinium necroappetens</name>
    <dbReference type="NCBI Taxonomy" id="1628268"/>
    <lineage>
        <taxon>Eukaryota</taxon>
        <taxon>Sar</taxon>
        <taxon>Alveolata</taxon>
        <taxon>Dinophyceae</taxon>
        <taxon>Suessiales</taxon>
        <taxon>Symbiodiniaceae</taxon>
        <taxon>Symbiodinium</taxon>
    </lineage>
</organism>
<gene>
    <name evidence="3" type="ORF">SNEC2469_LOCUS2616</name>
</gene>
<feature type="region of interest" description="Disordered" evidence="1">
    <location>
        <begin position="1130"/>
        <end position="1152"/>
    </location>
</feature>
<dbReference type="InterPro" id="IPR036020">
    <property type="entry name" value="WW_dom_sf"/>
</dbReference>
<dbReference type="Pfam" id="PF00397">
    <property type="entry name" value="WW"/>
    <property type="match status" value="1"/>
</dbReference>
<evidence type="ECO:0000259" key="2">
    <source>
        <dbReference type="PROSITE" id="PS50020"/>
    </source>
</evidence>
<protein>
    <recommendedName>
        <fullName evidence="2">WW domain-containing protein</fullName>
    </recommendedName>
</protein>
<dbReference type="SUPFAM" id="SSF51045">
    <property type="entry name" value="WW domain"/>
    <property type="match status" value="1"/>
</dbReference>
<name>A0A812JXK2_9DINO</name>
<evidence type="ECO:0000313" key="4">
    <source>
        <dbReference type="Proteomes" id="UP000601435"/>
    </source>
</evidence>
<dbReference type="Gene3D" id="2.20.70.10">
    <property type="match status" value="1"/>
</dbReference>
<keyword evidence="4" id="KW-1185">Reference proteome</keyword>
<dbReference type="Proteomes" id="UP000601435">
    <property type="component" value="Unassembled WGS sequence"/>
</dbReference>
<sequence length="1329" mass="148235">MVPRHFEMSKILKDESASANVLEVLLRGEIMRPGSTWKFSARVAYAVHSENEGSYVPFTITVGDLEPPVATLVGPHRANNDDCSFALDASDSMARELMFTTETLGRRLQANQTPPTQAPVMGLQYSWRVRQLALGTDDALVYSVPNVALALIDLEAFTGSQLLVPQAILPEGLYVFTVEVHDALYPSLVSSASATVMVDKKADVPVISVDSPSGTVGPTGSVQAIFKQVGFGACVVPTVDMEGTHARTTILLMRGILGQPRNYMRAYNELTFTNRVKDMAGGVANSLWLYVEADRSDLEKGFIYSYRRKKAFELTAYKEKLLAAGKDSMTAAGRHMDTEPATDPVDLGILQVDSEVFNIPWGPTAGSLDVLDPVGRIGIAMSDVFRLQQAWATDNPPLEYTFYYGEVPEERRDQYLVELRNFETDIFTDQRLFSLVPDGAMVPLSDWSMSPTLALPLKQGMYVFEGRARDASGVEAKRYSVAWSHPAYEERVVTSYDRVTSLLEYIRRSRQAILQVRAFNRGSVSVVPVCAAVFELPSMYDYDFRSMMEWNAASGLPMPNLSQPIYGAPIVSRETREEVVTYLLDIMGALNDIVNALEPDSLGAETTQSRRLQEQYFQDTTSNTSTPLHAEVVASALAHLASNLAPIDEPELFVYLGRLTSGLVVRIRSSRGDIRKAGNAPQDLVKTLSYLLASARPIDRWREGIVEPNITEHVQARLSVEIVATAVALGDVMAAIAEPNGPPSAIKQAMPKAEFLNSVDGDLVVTIIKKPLLDIIQNGVQTQPDYQSMQRWIYPQINIAGLGPPGFMGTTWAGSKGIQANPDEIQCQEAQEGFLQTITMTTISWPINPFLYATGTYLGKNASVTVPYTIQLRSCGQPVVVEEQIGKIDLTFRLDPSVVRDRRWGFRDTAPYRVAWWEERPGISAQADPIQRWTIKGCKTFWSRTQEDIVTAECDQLPSSQGSVMSVELVPRPNYNLVGAPSPNRNVHNVISYMLVAFLIRWVTLLVWAYRADVTFWPSEKQLMKLLYLPWERKWRERLRRGRLPPPEPITWNVLTGDFWYQTKMLWIDRIIWTFCCVKALKGSELFFSVETRELIKMRSGDRDTTYERFVDSMNDKDQLDKIQYVKEQRSLAASQNQPDSMNRKAAWQDKGAVEALQDQEVSYRDHHADASGQSSRIPSHRDPYLDGPPLSRLHGTANNEEQRQIQDAAVRTGDAPGTGPVMPAQGLEEIDAQDKAQAALEAALYTSKVGDLPPGWEEYVSEEHGGRVYYVFSQTGDTTWQRPTLLPDGTVQFFPNQDVSSKASRSGSKLADPRGTTFLQVPWTSPPW</sequence>
<feature type="region of interest" description="Disordered" evidence="1">
    <location>
        <begin position="1164"/>
        <end position="1204"/>
    </location>
</feature>
<feature type="compositionally biased region" description="Polar residues" evidence="1">
    <location>
        <begin position="1132"/>
        <end position="1141"/>
    </location>
</feature>
<dbReference type="InterPro" id="IPR001202">
    <property type="entry name" value="WW_dom"/>
</dbReference>
<evidence type="ECO:0000313" key="3">
    <source>
        <dbReference type="EMBL" id="CAE7217854.1"/>
    </source>
</evidence>
<dbReference type="OrthoDB" id="428658at2759"/>
<evidence type="ECO:0000256" key="1">
    <source>
        <dbReference type="SAM" id="MobiDB-lite"/>
    </source>
</evidence>
<dbReference type="EMBL" id="CAJNJA010006943">
    <property type="protein sequence ID" value="CAE7217854.1"/>
    <property type="molecule type" value="Genomic_DNA"/>
</dbReference>
<dbReference type="SMART" id="SM00456">
    <property type="entry name" value="WW"/>
    <property type="match status" value="1"/>
</dbReference>
<reference evidence="3" key="1">
    <citation type="submission" date="2021-02" db="EMBL/GenBank/DDBJ databases">
        <authorList>
            <person name="Dougan E. K."/>
            <person name="Rhodes N."/>
            <person name="Thang M."/>
            <person name="Chan C."/>
        </authorList>
    </citation>
    <scope>NUCLEOTIDE SEQUENCE</scope>
</reference>
<feature type="domain" description="WW" evidence="2">
    <location>
        <begin position="1251"/>
        <end position="1286"/>
    </location>
</feature>